<keyword evidence="5 8" id="KW-1133">Transmembrane helix</keyword>
<keyword evidence="6 8" id="KW-0472">Membrane</keyword>
<feature type="transmembrane region" description="Helical" evidence="8">
    <location>
        <begin position="222"/>
        <end position="247"/>
    </location>
</feature>
<evidence type="ECO:0000256" key="3">
    <source>
        <dbReference type="ARBA" id="ARBA00022448"/>
    </source>
</evidence>
<feature type="transmembrane region" description="Helical" evidence="8">
    <location>
        <begin position="268"/>
        <end position="292"/>
    </location>
</feature>
<keyword evidence="3" id="KW-0813">Transport</keyword>
<gene>
    <name evidence="9" type="ORF">J2S70_001630</name>
</gene>
<comment type="caution">
    <text evidence="9">The sequence shown here is derived from an EMBL/GenBank/DDBJ whole genome shotgun (WGS) entry which is preliminary data.</text>
</comment>
<comment type="subcellular location">
    <subcellularLocation>
        <location evidence="1">Membrane</location>
        <topology evidence="1">Multi-pass membrane protein</topology>
    </subcellularLocation>
</comment>
<dbReference type="InterPro" id="IPR001734">
    <property type="entry name" value="Na/solute_symporter"/>
</dbReference>
<evidence type="ECO:0000256" key="8">
    <source>
        <dbReference type="SAM" id="Phobius"/>
    </source>
</evidence>
<proteinExistence type="inferred from homology"/>
<feature type="transmembrane region" description="Helical" evidence="8">
    <location>
        <begin position="359"/>
        <end position="378"/>
    </location>
</feature>
<evidence type="ECO:0000256" key="1">
    <source>
        <dbReference type="ARBA" id="ARBA00004141"/>
    </source>
</evidence>
<feature type="transmembrane region" description="Helical" evidence="8">
    <location>
        <begin position="439"/>
        <end position="457"/>
    </location>
</feature>
<feature type="transmembrane region" description="Helical" evidence="8">
    <location>
        <begin position="384"/>
        <end position="407"/>
    </location>
</feature>
<keyword evidence="4 8" id="KW-0812">Transmembrane</keyword>
<sequence>MTPFGWLILTLGILVGGGVAVIGTYIGKRQMKSHEHFFTGGRNVTMSLMTATWIAYAVGTGLIFSPAEAAYTSGMSAMIGYALALTIAYLVFIPVSRKIRDRIPEGHTIAEYTKVRYNTPMQLLTTIVTVIYMFVLLVSNLIGAALVFKHMGGVPMIVSVLAIGIPTLYFAGAGGVKAAIVTNGLQSLLITPLIILPAAYILTDLGGPGPIYQGVLENKPEFLNIGWDASTQFAIMIIFAVTSAELLNQSLWQRIYTAKNQKVINRSLGAAAVMVFPMTIVAAFLGFAAIGLDTTVPHTSIVSGMVIFENTPSWIAALFAVVVVLAASSTGGDALAGFSSIFSFDVVRTIKPSITAKQAVSAGRVGVVIFGLLGMVIAYQAPSILFLLLLADLLACAAVVPVIAGLYSARIPAWGAFTACVVGIVAGLPMFLAGQSLPSFATAFGAATLITLISAAASKKRYNFSKLATEIENIS</sequence>
<feature type="transmembrane region" description="Helical" evidence="8">
    <location>
        <begin position="312"/>
        <end position="338"/>
    </location>
</feature>
<dbReference type="PROSITE" id="PS50283">
    <property type="entry name" value="NA_SOLUT_SYMP_3"/>
    <property type="match status" value="1"/>
</dbReference>
<evidence type="ECO:0000313" key="9">
    <source>
        <dbReference type="EMBL" id="MDP9807048.1"/>
    </source>
</evidence>
<keyword evidence="10" id="KW-1185">Reference proteome</keyword>
<feature type="transmembrane region" description="Helical" evidence="8">
    <location>
        <begin position="46"/>
        <end position="64"/>
    </location>
</feature>
<dbReference type="Proteomes" id="UP001243212">
    <property type="component" value="Unassembled WGS sequence"/>
</dbReference>
<evidence type="ECO:0000256" key="7">
    <source>
        <dbReference type="RuleBase" id="RU362091"/>
    </source>
</evidence>
<feature type="transmembrane region" description="Helical" evidence="8">
    <location>
        <begin position="70"/>
        <end position="92"/>
    </location>
</feature>
<dbReference type="EMBL" id="JAUSQX010000001">
    <property type="protein sequence ID" value="MDP9807048.1"/>
    <property type="molecule type" value="Genomic_DNA"/>
</dbReference>
<evidence type="ECO:0000256" key="4">
    <source>
        <dbReference type="ARBA" id="ARBA00022692"/>
    </source>
</evidence>
<dbReference type="Gene3D" id="1.20.1730.10">
    <property type="entry name" value="Sodium/glucose cotransporter"/>
    <property type="match status" value="1"/>
</dbReference>
<dbReference type="RefSeq" id="WP_307683226.1">
    <property type="nucleotide sequence ID" value="NZ_JAUSQX010000001.1"/>
</dbReference>
<organism evidence="9 10">
    <name type="scientific">Trueperella bonasi</name>
    <dbReference type="NCBI Taxonomy" id="312286"/>
    <lineage>
        <taxon>Bacteria</taxon>
        <taxon>Bacillati</taxon>
        <taxon>Actinomycetota</taxon>
        <taxon>Actinomycetes</taxon>
        <taxon>Actinomycetales</taxon>
        <taxon>Actinomycetaceae</taxon>
        <taxon>Trueperella</taxon>
    </lineage>
</organism>
<dbReference type="PANTHER" id="PTHR48086">
    <property type="entry name" value="SODIUM/PROLINE SYMPORTER-RELATED"/>
    <property type="match status" value="1"/>
</dbReference>
<dbReference type="InterPro" id="IPR050277">
    <property type="entry name" value="Sodium:Solute_Symporter"/>
</dbReference>
<dbReference type="PANTHER" id="PTHR48086:SF10">
    <property type="entry name" value="AGR155CP"/>
    <property type="match status" value="1"/>
</dbReference>
<evidence type="ECO:0000256" key="6">
    <source>
        <dbReference type="ARBA" id="ARBA00023136"/>
    </source>
</evidence>
<evidence type="ECO:0000256" key="5">
    <source>
        <dbReference type="ARBA" id="ARBA00022989"/>
    </source>
</evidence>
<feature type="transmembrane region" description="Helical" evidence="8">
    <location>
        <begin position="414"/>
        <end position="433"/>
    </location>
</feature>
<accession>A0ABT9NJP0</accession>
<feature type="transmembrane region" description="Helical" evidence="8">
    <location>
        <begin position="6"/>
        <end position="26"/>
    </location>
</feature>
<reference evidence="9 10" key="1">
    <citation type="submission" date="2023-07" db="EMBL/GenBank/DDBJ databases">
        <title>Sequencing the genomes of 1000 actinobacteria strains.</title>
        <authorList>
            <person name="Klenk H.-P."/>
        </authorList>
    </citation>
    <scope>NUCLEOTIDE SEQUENCE [LARGE SCALE GENOMIC DNA]</scope>
    <source>
        <strain evidence="9 10">DSM 17163</strain>
    </source>
</reference>
<evidence type="ECO:0000256" key="2">
    <source>
        <dbReference type="ARBA" id="ARBA00006434"/>
    </source>
</evidence>
<feature type="transmembrane region" description="Helical" evidence="8">
    <location>
        <begin position="123"/>
        <end position="148"/>
    </location>
</feature>
<dbReference type="Pfam" id="PF00474">
    <property type="entry name" value="SSF"/>
    <property type="match status" value="1"/>
</dbReference>
<feature type="transmembrane region" description="Helical" evidence="8">
    <location>
        <begin position="184"/>
        <end position="202"/>
    </location>
</feature>
<evidence type="ECO:0000313" key="10">
    <source>
        <dbReference type="Proteomes" id="UP001243212"/>
    </source>
</evidence>
<feature type="transmembrane region" description="Helical" evidence="8">
    <location>
        <begin position="154"/>
        <end position="172"/>
    </location>
</feature>
<name>A0ABT9NJP0_9ACTO</name>
<dbReference type="InterPro" id="IPR038377">
    <property type="entry name" value="Na/Glc_symporter_sf"/>
</dbReference>
<protein>
    <submittedName>
        <fullName evidence="9">Na+/proline symporter</fullName>
    </submittedName>
</protein>
<comment type="similarity">
    <text evidence="2 7">Belongs to the sodium:solute symporter (SSF) (TC 2.A.21) family.</text>
</comment>